<keyword evidence="2" id="KW-1185">Reference proteome</keyword>
<organism evidence="1 2">
    <name type="scientific">Bergeyella cardium</name>
    <dbReference type="NCBI Taxonomy" id="1585976"/>
    <lineage>
        <taxon>Bacteria</taxon>
        <taxon>Pseudomonadati</taxon>
        <taxon>Bacteroidota</taxon>
        <taxon>Flavobacteriia</taxon>
        <taxon>Flavobacteriales</taxon>
        <taxon>Weeksellaceae</taxon>
        <taxon>Bergeyella</taxon>
    </lineage>
</organism>
<name>A0A6P1QUP5_9FLAO</name>
<dbReference type="Gene3D" id="1.20.144.10">
    <property type="entry name" value="Phosphatidic acid phosphatase type 2/haloperoxidase"/>
    <property type="match status" value="1"/>
</dbReference>
<accession>A0A6P1QUP5</accession>
<dbReference type="AlphaFoldDB" id="A0A6P1QUP5"/>
<dbReference type="KEGG" id="bcad:DBX24_00590"/>
<sequence length="245" mass="28068">MRLKFLLFIITILIFNVKGLAQATDSLSLVENSRPKFKPKDLYFPVGLMVLGTASEIEIKNEVHRFRNKQLPYFRYKFDDYLQFAPDAATYGFEALGMKPRTDWKNRMAIHIKGHLFTLATAHLMKNLIDNKRPNGARMSFPSGHTAYVFSGATILAMEYGENHPWVPYASYATASVVGMMRIANNRHYISDVLFGAGLGILAMKLAYWTHKYKWNRPKTEKDDPFQGVVYNINPTDDTTIDEEN</sequence>
<dbReference type="EMBL" id="CP029149">
    <property type="protein sequence ID" value="QHN64491.1"/>
    <property type="molecule type" value="Genomic_DNA"/>
</dbReference>
<evidence type="ECO:0000313" key="2">
    <source>
        <dbReference type="Proteomes" id="UP000464318"/>
    </source>
</evidence>
<dbReference type="Proteomes" id="UP000464318">
    <property type="component" value="Chromosome"/>
</dbReference>
<dbReference type="PANTHER" id="PTHR14969">
    <property type="entry name" value="SPHINGOSINE-1-PHOSPHATE PHOSPHOHYDROLASE"/>
    <property type="match status" value="1"/>
</dbReference>
<dbReference type="Pfam" id="PF01569">
    <property type="entry name" value="PAP2"/>
    <property type="match status" value="1"/>
</dbReference>
<reference evidence="1 2" key="1">
    <citation type="submission" date="2018-04" db="EMBL/GenBank/DDBJ databases">
        <title>Characteristic and Complete Genome Sequencing of A Novel Member of Infective Endocarditis Causative Bacteria: Bergeyella cardium QL-PH.</title>
        <authorList>
            <person name="Pan H."/>
            <person name="Sun E."/>
            <person name="Zhang Y."/>
        </authorList>
    </citation>
    <scope>NUCLEOTIDE SEQUENCE [LARGE SCALE GENOMIC DNA]</scope>
    <source>
        <strain evidence="1 2">HPQL</strain>
    </source>
</reference>
<dbReference type="InterPro" id="IPR000326">
    <property type="entry name" value="PAP2/HPO"/>
</dbReference>
<dbReference type="RefSeq" id="WP_160223641.1">
    <property type="nucleotide sequence ID" value="NZ_CP029149.1"/>
</dbReference>
<dbReference type="SUPFAM" id="SSF48317">
    <property type="entry name" value="Acid phosphatase/Vanadium-dependent haloperoxidase"/>
    <property type="match status" value="1"/>
</dbReference>
<dbReference type="InterPro" id="IPR036938">
    <property type="entry name" value="PAP2/HPO_sf"/>
</dbReference>
<dbReference type="SMART" id="SM00014">
    <property type="entry name" value="acidPPc"/>
    <property type="match status" value="1"/>
</dbReference>
<dbReference type="CDD" id="cd03394">
    <property type="entry name" value="PAP2_like_5"/>
    <property type="match status" value="1"/>
</dbReference>
<protein>
    <submittedName>
        <fullName evidence="1">Phosphatase PAP2 family protein</fullName>
    </submittedName>
</protein>
<dbReference type="OrthoDB" id="9773582at2"/>
<gene>
    <name evidence="1" type="ORF">DBX24_00590</name>
</gene>
<evidence type="ECO:0000313" key="1">
    <source>
        <dbReference type="EMBL" id="QHN64491.1"/>
    </source>
</evidence>
<proteinExistence type="predicted"/>
<dbReference type="PANTHER" id="PTHR14969:SF13">
    <property type="entry name" value="AT30094P"/>
    <property type="match status" value="1"/>
</dbReference>